<gene>
    <name evidence="13" type="ORF">ATW55_00905</name>
</gene>
<dbReference type="GO" id="GO:0005524">
    <property type="term" value="F:ATP binding"/>
    <property type="evidence" value="ECO:0007669"/>
    <property type="project" value="UniProtKB-KW"/>
</dbReference>
<evidence type="ECO:0000256" key="1">
    <source>
        <dbReference type="ARBA" id="ARBA00000085"/>
    </source>
</evidence>
<keyword evidence="8" id="KW-0902">Two-component regulatory system</keyword>
<feature type="domain" description="Signal transduction histidine kinase subgroup 3 dimerisation and phosphoacceptor" evidence="12">
    <location>
        <begin position="196"/>
        <end position="257"/>
    </location>
</feature>
<dbReference type="EC" id="2.7.13.3" evidence="2"/>
<dbReference type="EMBL" id="LPVJ01000018">
    <property type="protein sequence ID" value="KUO96432.1"/>
    <property type="molecule type" value="Genomic_DNA"/>
</dbReference>
<dbReference type="PANTHER" id="PTHR24421">
    <property type="entry name" value="NITRATE/NITRITE SENSOR PROTEIN NARX-RELATED"/>
    <property type="match status" value="1"/>
</dbReference>
<evidence type="ECO:0000256" key="3">
    <source>
        <dbReference type="ARBA" id="ARBA00022553"/>
    </source>
</evidence>
<dbReference type="GO" id="GO:0046983">
    <property type="term" value="F:protein dimerization activity"/>
    <property type="evidence" value="ECO:0007669"/>
    <property type="project" value="InterPro"/>
</dbReference>
<comment type="caution">
    <text evidence="13">The sequence shown here is derived from an EMBL/GenBank/DDBJ whole genome shotgun (WGS) entry which is preliminary data.</text>
</comment>
<evidence type="ECO:0000256" key="7">
    <source>
        <dbReference type="ARBA" id="ARBA00022840"/>
    </source>
</evidence>
<evidence type="ECO:0000259" key="12">
    <source>
        <dbReference type="Pfam" id="PF07730"/>
    </source>
</evidence>
<dbReference type="RefSeq" id="WP_067713798.1">
    <property type="nucleotide sequence ID" value="NZ_LPVJ01000018.1"/>
</dbReference>
<evidence type="ECO:0000256" key="2">
    <source>
        <dbReference type="ARBA" id="ARBA00012438"/>
    </source>
</evidence>
<keyword evidence="9" id="KW-0175">Coiled coil</keyword>
<evidence type="ECO:0000256" key="10">
    <source>
        <dbReference type="SAM" id="Phobius"/>
    </source>
</evidence>
<evidence type="ECO:0000256" key="5">
    <source>
        <dbReference type="ARBA" id="ARBA00022741"/>
    </source>
</evidence>
<dbReference type="Proteomes" id="UP000053557">
    <property type="component" value="Unassembled WGS sequence"/>
</dbReference>
<comment type="catalytic activity">
    <reaction evidence="1">
        <text>ATP + protein L-histidine = ADP + protein N-phospho-L-histidine.</text>
        <dbReference type="EC" id="2.7.13.3"/>
    </reaction>
</comment>
<keyword evidence="10" id="KW-0472">Membrane</keyword>
<protein>
    <recommendedName>
        <fullName evidence="2">histidine kinase</fullName>
        <ecNumber evidence="2">2.7.13.3</ecNumber>
    </recommendedName>
</protein>
<feature type="coiled-coil region" evidence="9">
    <location>
        <begin position="164"/>
        <end position="191"/>
    </location>
</feature>
<organism evidence="13 14">
    <name type="scientific">Ferroacidibacillus organovorans</name>
    <dbReference type="NCBI Taxonomy" id="1765683"/>
    <lineage>
        <taxon>Bacteria</taxon>
        <taxon>Bacillati</taxon>
        <taxon>Bacillota</taxon>
        <taxon>Bacilli</taxon>
        <taxon>Bacillales</taxon>
        <taxon>Alicyclobacillaceae</taxon>
        <taxon>Ferroacidibacillus</taxon>
    </lineage>
</organism>
<keyword evidence="10" id="KW-0812">Transmembrane</keyword>
<accession>A0A101XRY3</accession>
<evidence type="ECO:0000256" key="9">
    <source>
        <dbReference type="SAM" id="Coils"/>
    </source>
</evidence>
<dbReference type="GO" id="GO:0016020">
    <property type="term" value="C:membrane"/>
    <property type="evidence" value="ECO:0007669"/>
    <property type="project" value="InterPro"/>
</dbReference>
<feature type="domain" description="Histidine kinase/HSP90-like ATPase" evidence="11">
    <location>
        <begin position="303"/>
        <end position="390"/>
    </location>
</feature>
<evidence type="ECO:0000256" key="6">
    <source>
        <dbReference type="ARBA" id="ARBA00022777"/>
    </source>
</evidence>
<dbReference type="AlphaFoldDB" id="A0A101XRY3"/>
<evidence type="ECO:0000256" key="8">
    <source>
        <dbReference type="ARBA" id="ARBA00023012"/>
    </source>
</evidence>
<proteinExistence type="predicted"/>
<keyword evidence="4" id="KW-0808">Transferase</keyword>
<dbReference type="Pfam" id="PF02518">
    <property type="entry name" value="HATPase_c"/>
    <property type="match status" value="1"/>
</dbReference>
<keyword evidence="14" id="KW-1185">Reference proteome</keyword>
<dbReference type="InterPro" id="IPR036890">
    <property type="entry name" value="HATPase_C_sf"/>
</dbReference>
<evidence type="ECO:0000313" key="13">
    <source>
        <dbReference type="EMBL" id="KUO96432.1"/>
    </source>
</evidence>
<dbReference type="CDD" id="cd16917">
    <property type="entry name" value="HATPase_UhpB-NarQ-NarX-like"/>
    <property type="match status" value="1"/>
</dbReference>
<keyword evidence="7" id="KW-0067">ATP-binding</keyword>
<dbReference type="SUPFAM" id="SSF55874">
    <property type="entry name" value="ATPase domain of HSP90 chaperone/DNA topoisomerase II/histidine kinase"/>
    <property type="match status" value="1"/>
</dbReference>
<evidence type="ECO:0000259" key="11">
    <source>
        <dbReference type="Pfam" id="PF02518"/>
    </source>
</evidence>
<evidence type="ECO:0000313" key="14">
    <source>
        <dbReference type="Proteomes" id="UP000053557"/>
    </source>
</evidence>
<dbReference type="OrthoDB" id="9781904at2"/>
<sequence>MTSASPAGDEARRFRRLTLTMLIIVAIYGLQYWDSLSARPWVYTYVLLWAIFLWLPIRYKPMPVILGFLYGSAVYCLIAVNIFHLQPSVANLLIIPAGSVAAIPRLSRRQSIQVLLSLIAASFISIGRDLQNIPQVLFPLIGTYAGVYASRVRREARKLDRARLAELEVAHQQLQRAHDELQAATAEAMQSAALAERAHIARDIHDGVGHQLTSLIVSLQAIDLMLPDDPRGAKARIPELLRVARESMSDVRDAVKVWSKDETKLGLSALRGIVHQIEVRTGIPCAFHADTRQTEWSGTLSATMYRILQEALTNAVRHAETAALTVQVEETDEQVILYIIDEGRFTAQSNPPDGYGIAQMRERCRQAGGSLAIYAREPHGMIVEATLPLTEPWLKGAPI</sequence>
<dbReference type="PANTHER" id="PTHR24421:SF10">
    <property type="entry name" value="NITRATE_NITRITE SENSOR PROTEIN NARQ"/>
    <property type="match status" value="1"/>
</dbReference>
<dbReference type="InterPro" id="IPR050482">
    <property type="entry name" value="Sensor_HK_TwoCompSys"/>
</dbReference>
<keyword evidence="10" id="KW-1133">Transmembrane helix</keyword>
<dbReference type="InterPro" id="IPR003594">
    <property type="entry name" value="HATPase_dom"/>
</dbReference>
<evidence type="ECO:0000256" key="4">
    <source>
        <dbReference type="ARBA" id="ARBA00022679"/>
    </source>
</evidence>
<name>A0A101XRY3_9BACL</name>
<dbReference type="Pfam" id="PF07730">
    <property type="entry name" value="HisKA_3"/>
    <property type="match status" value="1"/>
</dbReference>
<keyword evidence="3" id="KW-0597">Phosphoprotein</keyword>
<dbReference type="Gene3D" id="3.30.565.10">
    <property type="entry name" value="Histidine kinase-like ATPase, C-terminal domain"/>
    <property type="match status" value="1"/>
</dbReference>
<feature type="transmembrane region" description="Helical" evidence="10">
    <location>
        <begin position="17"/>
        <end position="34"/>
    </location>
</feature>
<dbReference type="GO" id="GO:0000155">
    <property type="term" value="F:phosphorelay sensor kinase activity"/>
    <property type="evidence" value="ECO:0007669"/>
    <property type="project" value="InterPro"/>
</dbReference>
<dbReference type="InterPro" id="IPR011712">
    <property type="entry name" value="Sig_transdc_His_kin_sub3_dim/P"/>
</dbReference>
<keyword evidence="6" id="KW-0418">Kinase</keyword>
<feature type="transmembrane region" description="Helical" evidence="10">
    <location>
        <begin position="40"/>
        <end position="57"/>
    </location>
</feature>
<keyword evidence="5" id="KW-0547">Nucleotide-binding</keyword>
<reference evidence="13 14" key="1">
    <citation type="submission" date="2015-12" db="EMBL/GenBank/DDBJ databases">
        <title>Draft genome sequence of Acidibacillus ferrooxidans ITV001, isolated from a chalcopyrite acid mine drainage site in Brazil.</title>
        <authorList>
            <person name="Dall'Agnol H."/>
            <person name="Nancucheo I."/>
            <person name="Johnson B."/>
            <person name="Oliveira R."/>
            <person name="Leite L."/>
            <person name="Pylro V."/>
            <person name="Nunes G.L."/>
            <person name="Tzotzos G."/>
            <person name="Fernandes G.R."/>
            <person name="Dutra J."/>
            <person name="Orellana S.C."/>
            <person name="Oliveira G."/>
        </authorList>
    </citation>
    <scope>NUCLEOTIDE SEQUENCE [LARGE SCALE GENOMIC DNA]</scope>
    <source>
        <strain evidence="14">ITV01</strain>
    </source>
</reference>
<feature type="transmembrane region" description="Helical" evidence="10">
    <location>
        <begin position="64"/>
        <end position="83"/>
    </location>
</feature>
<dbReference type="Gene3D" id="1.20.5.1930">
    <property type="match status" value="1"/>
</dbReference>